<evidence type="ECO:0000256" key="14">
    <source>
        <dbReference type="ARBA" id="ARBA00023242"/>
    </source>
</evidence>
<evidence type="ECO:0000256" key="11">
    <source>
        <dbReference type="ARBA" id="ARBA00022829"/>
    </source>
</evidence>
<organism evidence="19 20">
    <name type="scientific">Aspergillus chevalieri</name>
    <name type="common">Eurotium chevalieri</name>
    <dbReference type="NCBI Taxonomy" id="182096"/>
    <lineage>
        <taxon>Eukaryota</taxon>
        <taxon>Fungi</taxon>
        <taxon>Dikarya</taxon>
        <taxon>Ascomycota</taxon>
        <taxon>Pezizomycotina</taxon>
        <taxon>Eurotiomycetes</taxon>
        <taxon>Eurotiomycetidae</taxon>
        <taxon>Eurotiales</taxon>
        <taxon>Aspergillaceae</taxon>
        <taxon>Aspergillus</taxon>
        <taxon>Aspergillus subgen. Aspergillus</taxon>
    </lineage>
</organism>
<dbReference type="InterPro" id="IPR013963">
    <property type="entry name" value="DASH_Dad2"/>
</dbReference>
<keyword evidence="8" id="KW-0132">Cell division</keyword>
<comment type="subcellular location">
    <subcellularLocation>
        <location evidence="3">Chromosome</location>
        <location evidence="3">Centromere</location>
        <location evidence="3">Kinetochore</location>
    </subcellularLocation>
    <subcellularLocation>
        <location evidence="2">Cytoplasm</location>
        <location evidence="2">Cytoskeleton</location>
        <location evidence="2">Spindle</location>
    </subcellularLocation>
    <subcellularLocation>
        <location evidence="1">Nucleus</location>
    </subcellularLocation>
</comment>
<keyword evidence="16" id="KW-0137">Centromere</keyword>
<evidence type="ECO:0000256" key="15">
    <source>
        <dbReference type="ARBA" id="ARBA00023306"/>
    </source>
</evidence>
<evidence type="ECO:0000256" key="6">
    <source>
        <dbReference type="ARBA" id="ARBA00022454"/>
    </source>
</evidence>
<keyword evidence="10" id="KW-0498">Mitosis</keyword>
<evidence type="ECO:0000256" key="10">
    <source>
        <dbReference type="ARBA" id="ARBA00022776"/>
    </source>
</evidence>
<dbReference type="GO" id="GO:1990023">
    <property type="term" value="C:mitotic spindle midzone"/>
    <property type="evidence" value="ECO:0007669"/>
    <property type="project" value="TreeGrafter"/>
</dbReference>
<evidence type="ECO:0000256" key="2">
    <source>
        <dbReference type="ARBA" id="ARBA00004186"/>
    </source>
</evidence>
<dbReference type="GO" id="GO:0008608">
    <property type="term" value="P:attachment of spindle microtubules to kinetochore"/>
    <property type="evidence" value="ECO:0007669"/>
    <property type="project" value="TreeGrafter"/>
</dbReference>
<evidence type="ECO:0000256" key="7">
    <source>
        <dbReference type="ARBA" id="ARBA00022490"/>
    </source>
</evidence>
<dbReference type="AlphaFoldDB" id="A0A7R7ZN05"/>
<dbReference type="PANTHER" id="PTHR28036:SF1">
    <property type="entry name" value="DASH COMPLEX SUBUNIT DAD2"/>
    <property type="match status" value="1"/>
</dbReference>
<reference evidence="19" key="2">
    <citation type="submission" date="2021-02" db="EMBL/GenBank/DDBJ databases">
        <title>Aspergillus chevalieri M1 genome sequence.</title>
        <authorList>
            <person name="Kadooka C."/>
            <person name="Mori K."/>
            <person name="Futagami T."/>
        </authorList>
    </citation>
    <scope>NUCLEOTIDE SEQUENCE</scope>
    <source>
        <strain evidence="19">M1</strain>
    </source>
</reference>
<dbReference type="GO" id="GO:0042729">
    <property type="term" value="C:DASH complex"/>
    <property type="evidence" value="ECO:0007669"/>
    <property type="project" value="InterPro"/>
</dbReference>
<name>A0A7R7ZN05_ASPCH</name>
<dbReference type="GeneID" id="66981380"/>
<keyword evidence="6" id="KW-0158">Chromosome</keyword>
<keyword evidence="15" id="KW-0131">Cell cycle</keyword>
<keyword evidence="11" id="KW-0159">Chromosome partition</keyword>
<feature type="compositionally biased region" description="Polar residues" evidence="18">
    <location>
        <begin position="15"/>
        <end position="28"/>
    </location>
</feature>
<comment type="similarity">
    <text evidence="4">Belongs to the DASH complex DAD2 family.</text>
</comment>
<evidence type="ECO:0000256" key="13">
    <source>
        <dbReference type="ARBA" id="ARBA00023212"/>
    </source>
</evidence>
<evidence type="ECO:0000256" key="8">
    <source>
        <dbReference type="ARBA" id="ARBA00022618"/>
    </source>
</evidence>
<evidence type="ECO:0000256" key="18">
    <source>
        <dbReference type="SAM" id="MobiDB-lite"/>
    </source>
</evidence>
<evidence type="ECO:0000256" key="17">
    <source>
        <dbReference type="ARBA" id="ARBA00030568"/>
    </source>
</evidence>
<protein>
    <recommendedName>
        <fullName evidence="5">DASH complex subunit DAD2</fullName>
    </recommendedName>
    <alternativeName>
        <fullName evidence="17">Outer kinetochore protein DAD2</fullName>
    </alternativeName>
</protein>
<dbReference type="GO" id="GO:0000278">
    <property type="term" value="P:mitotic cell cycle"/>
    <property type="evidence" value="ECO:0007669"/>
    <property type="project" value="InterPro"/>
</dbReference>
<keyword evidence="7" id="KW-0963">Cytoplasm</keyword>
<dbReference type="Proteomes" id="UP000637239">
    <property type="component" value="Chromosome 3"/>
</dbReference>
<dbReference type="GO" id="GO:0051301">
    <property type="term" value="P:cell division"/>
    <property type="evidence" value="ECO:0007669"/>
    <property type="project" value="UniProtKB-KW"/>
</dbReference>
<accession>A0A7R7ZN05</accession>
<keyword evidence="20" id="KW-1185">Reference proteome</keyword>
<dbReference type="GO" id="GO:0044732">
    <property type="term" value="C:mitotic spindle pole body"/>
    <property type="evidence" value="ECO:0007669"/>
    <property type="project" value="TreeGrafter"/>
</dbReference>
<dbReference type="Pfam" id="PF08654">
    <property type="entry name" value="DASH_Dad2"/>
    <property type="match status" value="1"/>
</dbReference>
<evidence type="ECO:0000256" key="12">
    <source>
        <dbReference type="ARBA" id="ARBA00022838"/>
    </source>
</evidence>
<feature type="region of interest" description="Disordered" evidence="18">
    <location>
        <begin position="103"/>
        <end position="141"/>
    </location>
</feature>
<keyword evidence="14" id="KW-0539">Nucleus</keyword>
<evidence type="ECO:0000256" key="1">
    <source>
        <dbReference type="ARBA" id="ARBA00004123"/>
    </source>
</evidence>
<sequence>MAYTSRPTMLPPGSSGASLRQPSNHQAISQQQSSALATRIASKKAELENLRQLRDLSAMLATQMQILESRIGTLNDGTEAVACVLANWGNVLRAISMASSKAVDLKDPAGSSEDIGDGHTETPLPATLVRIPAEPQEKTNE</sequence>
<evidence type="ECO:0000256" key="5">
    <source>
        <dbReference type="ARBA" id="ARBA00020260"/>
    </source>
</evidence>
<dbReference type="GO" id="GO:0005874">
    <property type="term" value="C:microtubule"/>
    <property type="evidence" value="ECO:0007669"/>
    <property type="project" value="UniProtKB-KW"/>
</dbReference>
<dbReference type="PANTHER" id="PTHR28036">
    <property type="entry name" value="DASH COMPLEX SUBUNIT DAD2"/>
    <property type="match status" value="1"/>
</dbReference>
<dbReference type="KEGG" id="ache:ACHE_31008A"/>
<gene>
    <name evidence="19" type="ORF">ACHE_31008A</name>
</gene>
<proteinExistence type="inferred from homology"/>
<keyword evidence="9" id="KW-0493">Microtubule</keyword>
<keyword evidence="13" id="KW-0206">Cytoskeleton</keyword>
<dbReference type="EMBL" id="AP024418">
    <property type="protein sequence ID" value="BCR87021.1"/>
    <property type="molecule type" value="Genomic_DNA"/>
</dbReference>
<keyword evidence="12" id="KW-0995">Kinetochore</keyword>
<evidence type="ECO:0000256" key="16">
    <source>
        <dbReference type="ARBA" id="ARBA00023328"/>
    </source>
</evidence>
<evidence type="ECO:0000256" key="9">
    <source>
        <dbReference type="ARBA" id="ARBA00022701"/>
    </source>
</evidence>
<evidence type="ECO:0000313" key="19">
    <source>
        <dbReference type="EMBL" id="BCR87021.1"/>
    </source>
</evidence>
<dbReference type="RefSeq" id="XP_043135543.1">
    <property type="nucleotide sequence ID" value="XM_043277689.1"/>
</dbReference>
<reference evidence="19" key="1">
    <citation type="submission" date="2021-01" db="EMBL/GenBank/DDBJ databases">
        <authorList>
            <consortium name="Aspergillus chevalieri M1 genome sequencing consortium"/>
            <person name="Kazuki M."/>
            <person name="Futagami T."/>
        </authorList>
    </citation>
    <scope>NUCLEOTIDE SEQUENCE</scope>
    <source>
        <strain evidence="19">M1</strain>
    </source>
</reference>
<evidence type="ECO:0000256" key="3">
    <source>
        <dbReference type="ARBA" id="ARBA00004629"/>
    </source>
</evidence>
<evidence type="ECO:0000313" key="20">
    <source>
        <dbReference type="Proteomes" id="UP000637239"/>
    </source>
</evidence>
<feature type="region of interest" description="Disordered" evidence="18">
    <location>
        <begin position="1"/>
        <end position="34"/>
    </location>
</feature>
<evidence type="ECO:0000256" key="4">
    <source>
        <dbReference type="ARBA" id="ARBA00005501"/>
    </source>
</evidence>